<feature type="coiled-coil region" evidence="1">
    <location>
        <begin position="1"/>
        <end position="42"/>
    </location>
</feature>
<keyword evidence="1" id="KW-0175">Coiled coil</keyword>
<dbReference type="EMBL" id="FWFV01000002">
    <property type="protein sequence ID" value="SLN22783.1"/>
    <property type="molecule type" value="Genomic_DNA"/>
</dbReference>
<sequence length="61" mass="7140">MDKIEERLAHLIRANDELSDVVTEQSRTIERLERQVHFLLERARADSDGGVFVGDERPPHW</sequence>
<organism evidence="2 3">
    <name type="scientific">Palleronia marisminoris</name>
    <dbReference type="NCBI Taxonomy" id="315423"/>
    <lineage>
        <taxon>Bacteria</taxon>
        <taxon>Pseudomonadati</taxon>
        <taxon>Pseudomonadota</taxon>
        <taxon>Alphaproteobacteria</taxon>
        <taxon>Rhodobacterales</taxon>
        <taxon>Roseobacteraceae</taxon>
        <taxon>Palleronia</taxon>
    </lineage>
</organism>
<dbReference type="InterPro" id="IPR007236">
    <property type="entry name" value="SlyX"/>
</dbReference>
<keyword evidence="3" id="KW-1185">Reference proteome</keyword>
<evidence type="ECO:0008006" key="4">
    <source>
        <dbReference type="Google" id="ProtNLM"/>
    </source>
</evidence>
<dbReference type="AlphaFoldDB" id="A0A1Y5RRU8"/>
<dbReference type="RefSeq" id="WP_085852806.1">
    <property type="nucleotide sequence ID" value="NZ_FOPF01000002.1"/>
</dbReference>
<accession>A0A1Y5RRU8</accession>
<reference evidence="2 3" key="1">
    <citation type="submission" date="2017-03" db="EMBL/GenBank/DDBJ databases">
        <authorList>
            <person name="Afonso C.L."/>
            <person name="Miller P.J."/>
            <person name="Scott M.A."/>
            <person name="Spackman E."/>
            <person name="Goraichik I."/>
            <person name="Dimitrov K.M."/>
            <person name="Suarez D.L."/>
            <person name="Swayne D.E."/>
        </authorList>
    </citation>
    <scope>NUCLEOTIDE SEQUENCE [LARGE SCALE GENOMIC DNA]</scope>
    <source>
        <strain evidence="2 3">CECT 7066</strain>
    </source>
</reference>
<protein>
    <recommendedName>
        <fullName evidence="4">Protein SlyX</fullName>
    </recommendedName>
</protein>
<evidence type="ECO:0000313" key="2">
    <source>
        <dbReference type="EMBL" id="SLN22783.1"/>
    </source>
</evidence>
<dbReference type="OrthoDB" id="285836at2"/>
<dbReference type="Pfam" id="PF04102">
    <property type="entry name" value="SlyX"/>
    <property type="match status" value="1"/>
</dbReference>
<proteinExistence type="predicted"/>
<dbReference type="STRING" id="315423.SAMN04488020_102525"/>
<evidence type="ECO:0000313" key="3">
    <source>
        <dbReference type="Proteomes" id="UP000193870"/>
    </source>
</evidence>
<name>A0A1Y5RRU8_9RHOB</name>
<evidence type="ECO:0000256" key="1">
    <source>
        <dbReference type="SAM" id="Coils"/>
    </source>
</evidence>
<gene>
    <name evidence="2" type="ORF">PAM7066_00756</name>
</gene>
<dbReference type="Proteomes" id="UP000193870">
    <property type="component" value="Unassembled WGS sequence"/>
</dbReference>